<dbReference type="EMBL" id="OU895878">
    <property type="protein sequence ID" value="CAG9802662.1"/>
    <property type="molecule type" value="Genomic_DNA"/>
</dbReference>
<dbReference type="Pfam" id="PF05017">
    <property type="entry name" value="TMP"/>
    <property type="match status" value="2"/>
</dbReference>
<keyword evidence="1" id="KW-0732">Signal</keyword>
<dbReference type="Proteomes" id="UP001153620">
    <property type="component" value="Chromosome 2"/>
</dbReference>
<feature type="chain" id="PRO_5040344647" description="Salivary protein" evidence="1">
    <location>
        <begin position="25"/>
        <end position="166"/>
    </location>
</feature>
<evidence type="ECO:0008006" key="4">
    <source>
        <dbReference type="Google" id="ProtNLM"/>
    </source>
</evidence>
<reference evidence="2" key="1">
    <citation type="submission" date="2022-01" db="EMBL/GenBank/DDBJ databases">
        <authorList>
            <person name="King R."/>
        </authorList>
    </citation>
    <scope>NUCLEOTIDE SEQUENCE</scope>
</reference>
<name>A0A9N9RSV9_9DIPT</name>
<dbReference type="InterPro" id="IPR007713">
    <property type="entry name" value="TMP_rpt"/>
</dbReference>
<evidence type="ECO:0000313" key="2">
    <source>
        <dbReference type="EMBL" id="CAG9802662.1"/>
    </source>
</evidence>
<proteinExistence type="predicted"/>
<feature type="signal peptide" evidence="1">
    <location>
        <begin position="1"/>
        <end position="24"/>
    </location>
</feature>
<reference evidence="2" key="2">
    <citation type="submission" date="2022-10" db="EMBL/GenBank/DDBJ databases">
        <authorList>
            <consortium name="ENA_rothamsted_submissions"/>
            <consortium name="culmorum"/>
            <person name="King R."/>
        </authorList>
    </citation>
    <scope>NUCLEOTIDE SEQUENCE</scope>
</reference>
<gene>
    <name evidence="2" type="ORF">CHIRRI_LOCUS5568</name>
</gene>
<sequence length="166" mass="18783">MSTFLKILTILLILSVLKNEIAFARSIKMKRSPDFWDSIKSIFGATTTPNPCQEYSADGDCLGNIDEATIEYKCVFCKNTSRFVFSKSLKVKRSPDFWNSIKSIFGAASTTENPCQAYSKDGDCLGVIDEELVEYKCMFCSKKCKDGTILDKSNFCRRIISFKRPK</sequence>
<accession>A0A9N9RSV9</accession>
<keyword evidence="3" id="KW-1185">Reference proteome</keyword>
<evidence type="ECO:0000313" key="3">
    <source>
        <dbReference type="Proteomes" id="UP001153620"/>
    </source>
</evidence>
<organism evidence="2 3">
    <name type="scientific">Chironomus riparius</name>
    <dbReference type="NCBI Taxonomy" id="315576"/>
    <lineage>
        <taxon>Eukaryota</taxon>
        <taxon>Metazoa</taxon>
        <taxon>Ecdysozoa</taxon>
        <taxon>Arthropoda</taxon>
        <taxon>Hexapoda</taxon>
        <taxon>Insecta</taxon>
        <taxon>Pterygota</taxon>
        <taxon>Neoptera</taxon>
        <taxon>Endopterygota</taxon>
        <taxon>Diptera</taxon>
        <taxon>Nematocera</taxon>
        <taxon>Chironomoidea</taxon>
        <taxon>Chironomidae</taxon>
        <taxon>Chironominae</taxon>
        <taxon>Chironomus</taxon>
    </lineage>
</organism>
<dbReference type="AlphaFoldDB" id="A0A9N9RSV9"/>
<protein>
    <recommendedName>
        <fullName evidence="4">Salivary protein</fullName>
    </recommendedName>
</protein>
<evidence type="ECO:0000256" key="1">
    <source>
        <dbReference type="SAM" id="SignalP"/>
    </source>
</evidence>